<dbReference type="RefSeq" id="WP_318757197.1">
    <property type="nucleotide sequence ID" value="NZ_JAWUZT010000005.1"/>
</dbReference>
<dbReference type="InterPro" id="IPR013324">
    <property type="entry name" value="RNA_pol_sigma_r3/r4-like"/>
</dbReference>
<dbReference type="Gene3D" id="1.10.10.10">
    <property type="entry name" value="Winged helix-like DNA-binding domain superfamily/Winged helix DNA-binding domain"/>
    <property type="match status" value="1"/>
</dbReference>
<dbReference type="InterPro" id="IPR000792">
    <property type="entry name" value="Tscrpt_reg_LuxR_C"/>
</dbReference>
<feature type="domain" description="HTH luxR-type" evidence="1">
    <location>
        <begin position="105"/>
        <end position="132"/>
    </location>
</feature>
<protein>
    <submittedName>
        <fullName evidence="2">LuxR C-terminal-related transcriptional regulator</fullName>
    </submittedName>
</protein>
<name>A0ABU4J285_9BACI</name>
<reference evidence="3" key="1">
    <citation type="submission" date="2023-07" db="EMBL/GenBank/DDBJ databases">
        <title>Draft genomic sequences of Priestia flexa CCM isolated from the soil of an abandoned mine contaminated by free cyanide in the high Andean zone of Tacna, Peru.</title>
        <authorList>
            <person name="Caceda Quiroz C.J."/>
            <person name="Maraza Chooque G.J."/>
            <person name="Fora Quispe G.L."/>
            <person name="Carpio Mamani M."/>
        </authorList>
    </citation>
    <scope>NUCLEOTIDE SEQUENCE [LARGE SCALE GENOMIC DNA]</scope>
    <source>
        <strain evidence="3">CCM</strain>
    </source>
</reference>
<evidence type="ECO:0000259" key="1">
    <source>
        <dbReference type="PROSITE" id="PS00622"/>
    </source>
</evidence>
<comment type="caution">
    <text evidence="2">The sequence shown here is derived from an EMBL/GenBank/DDBJ whole genome shotgun (WGS) entry which is preliminary data.</text>
</comment>
<dbReference type="EMBL" id="JAWUZT010000005">
    <property type="protein sequence ID" value="MDW8515105.1"/>
    <property type="molecule type" value="Genomic_DNA"/>
</dbReference>
<proteinExistence type="predicted"/>
<dbReference type="Proteomes" id="UP001284771">
    <property type="component" value="Unassembled WGS sequence"/>
</dbReference>
<sequence>MTQQLTEWQVEEWIRDYGFMLDEIRRLNTMLNKVDPVHQKLTATYGIESTLPKGSSGISQAELNQLDRREKRYYRYLEIVNFLDTAIDDIEDERERVIYDFMLEGMTYTEIAERFRCTRKTVRVSKESIISKIAKKAQKEQFAQKLKLIKDSSYNAREAVTALGRC</sequence>
<dbReference type="Pfam" id="PF00196">
    <property type="entry name" value="GerE"/>
    <property type="match status" value="1"/>
</dbReference>
<evidence type="ECO:0000313" key="2">
    <source>
        <dbReference type="EMBL" id="MDW8515105.1"/>
    </source>
</evidence>
<dbReference type="SUPFAM" id="SSF88659">
    <property type="entry name" value="Sigma3 and sigma4 domains of RNA polymerase sigma factors"/>
    <property type="match status" value="1"/>
</dbReference>
<gene>
    <name evidence="2" type="ORF">RIB56_03090</name>
</gene>
<dbReference type="InterPro" id="IPR036388">
    <property type="entry name" value="WH-like_DNA-bd_sf"/>
</dbReference>
<evidence type="ECO:0000313" key="3">
    <source>
        <dbReference type="Proteomes" id="UP001284771"/>
    </source>
</evidence>
<keyword evidence="3" id="KW-1185">Reference proteome</keyword>
<organism evidence="2 3">
    <name type="scientific">Priestia flexa</name>
    <dbReference type="NCBI Taxonomy" id="86664"/>
    <lineage>
        <taxon>Bacteria</taxon>
        <taxon>Bacillati</taxon>
        <taxon>Bacillota</taxon>
        <taxon>Bacilli</taxon>
        <taxon>Bacillales</taxon>
        <taxon>Bacillaceae</taxon>
        <taxon>Priestia</taxon>
    </lineage>
</organism>
<dbReference type="PROSITE" id="PS00622">
    <property type="entry name" value="HTH_LUXR_1"/>
    <property type="match status" value="1"/>
</dbReference>
<accession>A0ABU4J285</accession>